<gene>
    <name evidence="2" type="ORF">C361_06476</name>
</gene>
<protein>
    <recommendedName>
        <fullName evidence="1">DUF985 domain-containing protein</fullName>
    </recommendedName>
</protein>
<dbReference type="Proteomes" id="UP000199727">
    <property type="component" value="Unassembled WGS sequence"/>
</dbReference>
<dbReference type="AlphaFoldDB" id="A0A854Q311"/>
<dbReference type="PANTHER" id="PTHR33387:SF3">
    <property type="entry name" value="DUF985 DOMAIN-CONTAINING PROTEIN"/>
    <property type="match status" value="1"/>
</dbReference>
<evidence type="ECO:0000259" key="1">
    <source>
        <dbReference type="Pfam" id="PF06172"/>
    </source>
</evidence>
<reference evidence="2 3" key="1">
    <citation type="submission" date="2017-06" db="EMBL/GenBank/DDBJ databases">
        <title>Global population genomics of the pathogenic fungus Cryptococcus neoformans var. grubii.</title>
        <authorList>
            <person name="Cuomo C."/>
            <person name="Litvintseva A."/>
            <person name="Chen Y."/>
            <person name="Young S."/>
            <person name="Zeng Q."/>
            <person name="Chapman S."/>
            <person name="Gujja S."/>
            <person name="Saif S."/>
            <person name="Birren B."/>
        </authorList>
    </citation>
    <scope>NUCLEOTIDE SEQUENCE [LARGE SCALE GENOMIC DNA]</scope>
    <source>
        <strain evidence="2 3">Tu259-1</strain>
    </source>
</reference>
<dbReference type="InterPro" id="IPR011051">
    <property type="entry name" value="RmlC_Cupin_sf"/>
</dbReference>
<name>A0A854Q311_CRYNE</name>
<dbReference type="Gene3D" id="2.60.120.10">
    <property type="entry name" value="Jelly Rolls"/>
    <property type="match status" value="1"/>
</dbReference>
<comment type="caution">
    <text evidence="2">The sequence shown here is derived from an EMBL/GenBank/DDBJ whole genome shotgun (WGS) entry which is preliminary data.</text>
</comment>
<dbReference type="InterPro" id="IPR014710">
    <property type="entry name" value="RmlC-like_jellyroll"/>
</dbReference>
<evidence type="ECO:0000313" key="3">
    <source>
        <dbReference type="Proteomes" id="UP000199727"/>
    </source>
</evidence>
<evidence type="ECO:0000313" key="2">
    <source>
        <dbReference type="EMBL" id="OXG11372.1"/>
    </source>
</evidence>
<dbReference type="Pfam" id="PF06172">
    <property type="entry name" value="Cupin_5"/>
    <property type="match status" value="1"/>
</dbReference>
<accession>A0A854Q311</accession>
<dbReference type="SUPFAM" id="SSF51182">
    <property type="entry name" value="RmlC-like cupins"/>
    <property type="match status" value="1"/>
</dbReference>
<dbReference type="InterPro" id="IPR009327">
    <property type="entry name" value="Cupin_DUF985"/>
</dbReference>
<dbReference type="EMBL" id="AMKT01000098">
    <property type="protein sequence ID" value="OXG11372.1"/>
    <property type="molecule type" value="Genomic_DNA"/>
</dbReference>
<sequence>MPTTLRPNYPYPVPNSELIATHSLQKHFEGGFFAQNVALESDSPSKVPAPQSAHVPQSDALGGRVQHAFGPGTELLYGSSGDEQVGEDRRLDATLIYYLLTPDSYRGKMHMNLHSTFHLHHAGRAFYTLIRPAQRNGDEPTVRRVIMGPNSSLGEVTQLFVPGGCWKASEIPEEDMLLLAAPEEDNDLKERIGCLISEVVVPGWNPEQHQFIDEDKLRAMWGTKSGWEQYTKYIHPPQGIEYPDK</sequence>
<dbReference type="InterPro" id="IPR039935">
    <property type="entry name" value="YML079W-like"/>
</dbReference>
<feature type="domain" description="DUF985" evidence="1">
    <location>
        <begin position="17"/>
        <end position="211"/>
    </location>
</feature>
<dbReference type="CDD" id="cd06121">
    <property type="entry name" value="cupin_YML079wp"/>
    <property type="match status" value="1"/>
</dbReference>
<proteinExistence type="predicted"/>
<organism evidence="2 3">
    <name type="scientific">Cryptococcus neoformans Tu259-1</name>
    <dbReference type="NCBI Taxonomy" id="1230072"/>
    <lineage>
        <taxon>Eukaryota</taxon>
        <taxon>Fungi</taxon>
        <taxon>Dikarya</taxon>
        <taxon>Basidiomycota</taxon>
        <taxon>Agaricomycotina</taxon>
        <taxon>Tremellomycetes</taxon>
        <taxon>Tremellales</taxon>
        <taxon>Cryptococcaceae</taxon>
        <taxon>Cryptococcus</taxon>
        <taxon>Cryptococcus neoformans species complex</taxon>
    </lineage>
</organism>
<dbReference type="PANTHER" id="PTHR33387">
    <property type="entry name" value="RMLC-LIKE JELLY ROLL FOLD PROTEIN"/>
    <property type="match status" value="1"/>
</dbReference>
<dbReference type="OrthoDB" id="6614653at2759"/>